<sequence>MKILPDGADHIALELRVVELRVVELRVMILKAPVPRETTAPCAYPRPGGDRLGTEAVPVRMPT</sequence>
<gene>
    <name evidence="2" type="ORF">P8A22_34550</name>
</gene>
<dbReference type="Proteomes" id="UP001229952">
    <property type="component" value="Chromosome"/>
</dbReference>
<reference evidence="2 3" key="1">
    <citation type="submission" date="2023-03" db="EMBL/GenBank/DDBJ databases">
        <title>Isolation and description of six Streptomyces strains from soil environments, able to metabolize different microbial glucans.</title>
        <authorList>
            <person name="Widen T."/>
            <person name="Larsbrink J."/>
        </authorList>
    </citation>
    <scope>NUCLEOTIDE SEQUENCE [LARGE SCALE GENOMIC DNA]</scope>
    <source>
        <strain evidence="2 3">Mut2</strain>
    </source>
</reference>
<protein>
    <submittedName>
        <fullName evidence="2">Uncharacterized protein</fullName>
    </submittedName>
</protein>
<proteinExistence type="predicted"/>
<dbReference type="RefSeq" id="WP_306091854.1">
    <property type="nucleotide sequence ID" value="NZ_CP120992.1"/>
</dbReference>
<keyword evidence="3" id="KW-1185">Reference proteome</keyword>
<feature type="region of interest" description="Disordered" evidence="1">
    <location>
        <begin position="38"/>
        <end position="63"/>
    </location>
</feature>
<evidence type="ECO:0000313" key="3">
    <source>
        <dbReference type="Proteomes" id="UP001229952"/>
    </source>
</evidence>
<dbReference type="EMBL" id="CP120992">
    <property type="protein sequence ID" value="WLQ44578.1"/>
    <property type="molecule type" value="Genomic_DNA"/>
</dbReference>
<organism evidence="2 3">
    <name type="scientific">Streptomyces laculatispora</name>
    <dbReference type="NCBI Taxonomy" id="887464"/>
    <lineage>
        <taxon>Bacteria</taxon>
        <taxon>Bacillati</taxon>
        <taxon>Actinomycetota</taxon>
        <taxon>Actinomycetes</taxon>
        <taxon>Kitasatosporales</taxon>
        <taxon>Streptomycetaceae</taxon>
        <taxon>Streptomyces</taxon>
    </lineage>
</organism>
<name>A0ABY9IEV1_9ACTN</name>
<evidence type="ECO:0000256" key="1">
    <source>
        <dbReference type="SAM" id="MobiDB-lite"/>
    </source>
</evidence>
<accession>A0ABY9IEV1</accession>
<evidence type="ECO:0000313" key="2">
    <source>
        <dbReference type="EMBL" id="WLQ44578.1"/>
    </source>
</evidence>